<feature type="region of interest" description="Disordered" evidence="1">
    <location>
        <begin position="64"/>
        <end position="127"/>
    </location>
</feature>
<dbReference type="Proteomes" id="UP000038009">
    <property type="component" value="Unassembled WGS sequence"/>
</dbReference>
<accession>A0A0N0P5L1</accession>
<dbReference type="OrthoDB" id="242686at2759"/>
<evidence type="ECO:0000313" key="2">
    <source>
        <dbReference type="EMBL" id="KPI86596.1"/>
    </source>
</evidence>
<feature type="region of interest" description="Disordered" evidence="1">
    <location>
        <begin position="470"/>
        <end position="497"/>
    </location>
</feature>
<feature type="compositionally biased region" description="Polar residues" evidence="1">
    <location>
        <begin position="82"/>
        <end position="100"/>
    </location>
</feature>
<dbReference type="AlphaFoldDB" id="A0A0N0P5L1"/>
<gene>
    <name evidence="2" type="ORF">ABL78_4325</name>
</gene>
<feature type="compositionally biased region" description="Basic and acidic residues" evidence="1">
    <location>
        <begin position="527"/>
        <end position="540"/>
    </location>
</feature>
<keyword evidence="3" id="KW-1185">Reference proteome</keyword>
<evidence type="ECO:0000313" key="3">
    <source>
        <dbReference type="Proteomes" id="UP000038009"/>
    </source>
</evidence>
<name>A0A0N0P5L1_LEPSE</name>
<comment type="caution">
    <text evidence="2">The sequence shown here is derived from an EMBL/GenBank/DDBJ whole genome shotgun (WGS) entry which is preliminary data.</text>
</comment>
<feature type="region of interest" description="Disordered" evidence="1">
    <location>
        <begin position="519"/>
        <end position="540"/>
    </location>
</feature>
<organism evidence="2 3">
    <name type="scientific">Leptomonas seymouri</name>
    <dbReference type="NCBI Taxonomy" id="5684"/>
    <lineage>
        <taxon>Eukaryota</taxon>
        <taxon>Discoba</taxon>
        <taxon>Euglenozoa</taxon>
        <taxon>Kinetoplastea</taxon>
        <taxon>Metakinetoplastina</taxon>
        <taxon>Trypanosomatida</taxon>
        <taxon>Trypanosomatidae</taxon>
        <taxon>Leishmaniinae</taxon>
        <taxon>Leptomonas</taxon>
    </lineage>
</organism>
<dbReference type="EMBL" id="LJSK01000123">
    <property type="protein sequence ID" value="KPI86596.1"/>
    <property type="molecule type" value="Genomic_DNA"/>
</dbReference>
<evidence type="ECO:0000256" key="1">
    <source>
        <dbReference type="SAM" id="MobiDB-lite"/>
    </source>
</evidence>
<reference evidence="2 3" key="1">
    <citation type="journal article" date="2015" name="PLoS Pathog.">
        <title>Leptomonas seymouri: Adaptations to the Dixenous Life Cycle Analyzed by Genome Sequencing, Transcriptome Profiling and Co-infection with Leishmania donovani.</title>
        <authorList>
            <person name="Kraeva N."/>
            <person name="Butenko A."/>
            <person name="Hlavacova J."/>
            <person name="Kostygov A."/>
            <person name="Myskova J."/>
            <person name="Grybchuk D."/>
            <person name="Lestinova T."/>
            <person name="Votypka J."/>
            <person name="Volf P."/>
            <person name="Opperdoes F."/>
            <person name="Flegontov P."/>
            <person name="Lukes J."/>
            <person name="Yurchenko V."/>
        </authorList>
    </citation>
    <scope>NUCLEOTIDE SEQUENCE [LARGE SCALE GENOMIC DNA]</scope>
    <source>
        <strain evidence="2 3">ATCC 30220</strain>
    </source>
</reference>
<dbReference type="VEuPathDB" id="TriTrypDB:Lsey_0123_0060"/>
<protein>
    <submittedName>
        <fullName evidence="2">Uncharacterized protein</fullName>
    </submittedName>
</protein>
<feature type="compositionally biased region" description="Low complexity" evidence="1">
    <location>
        <begin position="116"/>
        <end position="127"/>
    </location>
</feature>
<proteinExistence type="predicted"/>
<dbReference type="OMA" id="ERILHEW"/>
<sequence length="772" mass="83238">MNSLVANTMPPKTVFDLVKSHISLPLNRDYAALKRVLRDWHRYSTQVPLHSKPTFPAELVIAITRTPPSSHSKDNRKKSNRDSTASRFVASTESSASPTARSRRWSLWNRRDAVPTSSGEGAAATAQGGERPLVYRKVVPLHVWTAVLPWEMQRGLSFSDLALPSSLAGGSVTPVAREGHEAQQKTDALKEEEEDLYGVVTPAGVVSGPPACAATRTSAQSPSVHRTLTSITPPVPAMLFLADVPSTKAHGIGFWSGAIRQPIDVLFIAPTLPTSVGPTSPSFQHLREQDGRAAVEDNLVSQQVLKKYFPLHEMHPPSAPAASSSVTFRLHSFSHLDPLPPSLHPSRLGTTEGRTTGLSFTAAPDAPYNSIKEAPRYILETPRHTLQPAVTAALLESRSLLGTKAGAVGNGGQGQDEDQDASIDLIVSLSDALRKDIFAKAQLCVEYVTLLEDAIAHYARELNMDRTAMDGAANPIEDGDASADNAQGDGSPGTNEKPIKVWLSEHESRWMTPEELRRASQATADVNDSKGNHGGDEGACDTDEHLYEAPRQWASEVPNRNESCAEEDVVASPVAANTISTVMPSSSSSSTAMSAAQAAAQAAGATPAQPDAVSAARSISLQSPMLRDETEGRPSYLAPSFVGRHESSTLQRSSVVLSADKLARYPKTHSHMPQLPPVDYELYDLCTRLGVGQQAILYHYHERILREWRAELQRRRSLHSSDRRGIGDVAEGVSASRAIDPADVQRMVALVRDRSLQLAPELVSLVEAVAAA</sequence>